<feature type="domain" description="Response regulatory" evidence="1">
    <location>
        <begin position="20"/>
        <end position="135"/>
    </location>
</feature>
<proteinExistence type="predicted"/>
<reference evidence="2" key="1">
    <citation type="submission" date="2018-06" db="EMBL/GenBank/DDBJ databases">
        <authorList>
            <person name="Zhirakovskaya E."/>
        </authorList>
    </citation>
    <scope>NUCLEOTIDE SEQUENCE</scope>
</reference>
<dbReference type="CDD" id="cd00156">
    <property type="entry name" value="REC"/>
    <property type="match status" value="1"/>
</dbReference>
<dbReference type="SUPFAM" id="SSF52172">
    <property type="entry name" value="CheY-like"/>
    <property type="match status" value="1"/>
</dbReference>
<dbReference type="EMBL" id="UOFP01000277">
    <property type="protein sequence ID" value="VAW89513.1"/>
    <property type="molecule type" value="Genomic_DNA"/>
</dbReference>
<evidence type="ECO:0000313" key="2">
    <source>
        <dbReference type="EMBL" id="VAW89513.1"/>
    </source>
</evidence>
<dbReference type="InterPro" id="IPR001789">
    <property type="entry name" value="Sig_transdc_resp-reg_receiver"/>
</dbReference>
<dbReference type="Gene3D" id="3.40.50.2300">
    <property type="match status" value="1"/>
</dbReference>
<organism evidence="2">
    <name type="scientific">hydrothermal vent metagenome</name>
    <dbReference type="NCBI Taxonomy" id="652676"/>
    <lineage>
        <taxon>unclassified sequences</taxon>
        <taxon>metagenomes</taxon>
        <taxon>ecological metagenomes</taxon>
    </lineage>
</organism>
<protein>
    <recommendedName>
        <fullName evidence="1">Response regulatory domain-containing protein</fullName>
    </recommendedName>
</protein>
<gene>
    <name evidence="2" type="ORF">MNBD_GAMMA18-1273</name>
</gene>
<dbReference type="AlphaFoldDB" id="A0A3B0ZMU8"/>
<evidence type="ECO:0000259" key="1">
    <source>
        <dbReference type="PROSITE" id="PS50110"/>
    </source>
</evidence>
<sequence>MGAQEFDFATGKVVNSGFRQIVVLSGCEPSCEFIEQYARGNRHKFLGKSADLRQALELVRKFKQGVFFLDADTDGVDVLSLANMLAEKAPAFHVILMSQTPTKELLSQGKAAGVAGFLVKPLSVDAIEKVIERIKVPT</sequence>
<dbReference type="Pfam" id="PF00072">
    <property type="entry name" value="Response_reg"/>
    <property type="match status" value="1"/>
</dbReference>
<dbReference type="InterPro" id="IPR011006">
    <property type="entry name" value="CheY-like_superfamily"/>
</dbReference>
<dbReference type="PROSITE" id="PS50110">
    <property type="entry name" value="RESPONSE_REGULATORY"/>
    <property type="match status" value="1"/>
</dbReference>
<name>A0A3B0ZMU8_9ZZZZ</name>
<dbReference type="GO" id="GO:0000160">
    <property type="term" value="P:phosphorelay signal transduction system"/>
    <property type="evidence" value="ECO:0007669"/>
    <property type="project" value="InterPro"/>
</dbReference>
<accession>A0A3B0ZMU8</accession>